<feature type="domain" description="NTF2-like N-terminal transpeptidase" evidence="8">
    <location>
        <begin position="47"/>
        <end position="166"/>
    </location>
</feature>
<evidence type="ECO:0000256" key="4">
    <source>
        <dbReference type="SAM" id="MobiDB-lite"/>
    </source>
</evidence>
<comment type="subcellular location">
    <subcellularLocation>
        <location evidence="1">Cell membrane</location>
        <topology evidence="1">Single-pass membrane protein</topology>
    </subcellularLocation>
</comment>
<dbReference type="Gene3D" id="3.40.710.10">
    <property type="entry name" value="DD-peptidase/beta-lactamase superfamily"/>
    <property type="match status" value="1"/>
</dbReference>
<dbReference type="Gene3D" id="3.30.1390.30">
    <property type="entry name" value="Penicillin-binding protein 2a, domain 3"/>
    <property type="match status" value="1"/>
</dbReference>
<feature type="domain" description="Penicillin-binding protein dimerisation" evidence="7">
    <location>
        <begin position="174"/>
        <end position="331"/>
    </location>
</feature>
<dbReference type="Gene3D" id="3.10.450.100">
    <property type="entry name" value="NTF2-like, domain 1"/>
    <property type="match status" value="1"/>
</dbReference>
<name>A0ABR7TDP9_9LACT</name>
<evidence type="ECO:0000259" key="8">
    <source>
        <dbReference type="Pfam" id="PF05223"/>
    </source>
</evidence>
<feature type="domain" description="Penicillin-binding protein transpeptidase" evidence="6">
    <location>
        <begin position="369"/>
        <end position="664"/>
    </location>
</feature>
<protein>
    <submittedName>
        <fullName evidence="9">Penicillin-binding transpeptidase domain-containing protein</fullName>
    </submittedName>
</protein>
<dbReference type="Proteomes" id="UP000638836">
    <property type="component" value="Unassembled WGS sequence"/>
</dbReference>
<dbReference type="InterPro" id="IPR050515">
    <property type="entry name" value="Beta-lactam/transpept"/>
</dbReference>
<evidence type="ECO:0000259" key="6">
    <source>
        <dbReference type="Pfam" id="PF00905"/>
    </source>
</evidence>
<dbReference type="Pfam" id="PF00905">
    <property type="entry name" value="Transpeptidase"/>
    <property type="match status" value="1"/>
</dbReference>
<comment type="similarity">
    <text evidence="2">Belongs to the transpeptidase family.</text>
</comment>
<dbReference type="SUPFAM" id="SSF56601">
    <property type="entry name" value="beta-lactamase/transpeptidase-like"/>
    <property type="match status" value="1"/>
</dbReference>
<dbReference type="Gene3D" id="3.90.1310.10">
    <property type="entry name" value="Penicillin-binding protein 2a (Domain 2)"/>
    <property type="match status" value="1"/>
</dbReference>
<evidence type="ECO:0000256" key="1">
    <source>
        <dbReference type="ARBA" id="ARBA00004162"/>
    </source>
</evidence>
<keyword evidence="3 5" id="KW-0472">Membrane</keyword>
<dbReference type="Pfam" id="PF05223">
    <property type="entry name" value="MecA_N"/>
    <property type="match status" value="1"/>
</dbReference>
<dbReference type="InterPro" id="IPR032710">
    <property type="entry name" value="NTF2-like_dom_sf"/>
</dbReference>
<dbReference type="InterPro" id="IPR012338">
    <property type="entry name" value="Beta-lactam/transpept-like"/>
</dbReference>
<dbReference type="InterPro" id="IPR005311">
    <property type="entry name" value="PBP_dimer"/>
</dbReference>
<dbReference type="InterPro" id="IPR036138">
    <property type="entry name" value="PBP_dimer_sf"/>
</dbReference>
<reference evidence="9 10" key="1">
    <citation type="journal article" date="2020" name="Microorganisms">
        <title>New Insight into Antimicrobial Compounds from Food and Marine-Sourced Carnobacterium Species through Phenotype and Genome Analyses.</title>
        <authorList>
            <person name="Begrem S."/>
            <person name="Ivaniuk F."/>
            <person name="Gigout-Chevalier F."/>
            <person name="Kolypczuk L."/>
            <person name="Bonnetot S."/>
            <person name="Leroi F."/>
            <person name="Grovel O."/>
            <person name="Delbarre-Ladrat C."/>
            <person name="Passerini D."/>
        </authorList>
    </citation>
    <scope>NUCLEOTIDE SEQUENCE [LARGE SCALE GENOMIC DNA]</scope>
    <source>
        <strain evidence="9 10">MIP2551</strain>
    </source>
</reference>
<keyword evidence="5" id="KW-0812">Transmembrane</keyword>
<evidence type="ECO:0000256" key="3">
    <source>
        <dbReference type="ARBA" id="ARBA00023136"/>
    </source>
</evidence>
<feature type="region of interest" description="Disordered" evidence="4">
    <location>
        <begin position="178"/>
        <end position="209"/>
    </location>
</feature>
<dbReference type="Pfam" id="PF03717">
    <property type="entry name" value="PBP_dimer"/>
    <property type="match status" value="1"/>
</dbReference>
<feature type="transmembrane region" description="Helical" evidence="5">
    <location>
        <begin position="14"/>
        <end position="38"/>
    </location>
</feature>
<evidence type="ECO:0000313" key="10">
    <source>
        <dbReference type="Proteomes" id="UP000638836"/>
    </source>
</evidence>
<accession>A0ABR7TDP9</accession>
<dbReference type="PANTHER" id="PTHR30627:SF25">
    <property type="entry name" value="PENICILLIN-BINDING PROTEIN 3"/>
    <property type="match status" value="1"/>
</dbReference>
<evidence type="ECO:0000256" key="2">
    <source>
        <dbReference type="ARBA" id="ARBA00007171"/>
    </source>
</evidence>
<dbReference type="SUPFAM" id="SSF56519">
    <property type="entry name" value="Penicillin binding protein dimerisation domain"/>
    <property type="match status" value="1"/>
</dbReference>
<dbReference type="InterPro" id="IPR001460">
    <property type="entry name" value="PCN-bd_Tpept"/>
</dbReference>
<dbReference type="EMBL" id="WNJQ01000007">
    <property type="protein sequence ID" value="MBC9825837.1"/>
    <property type="molecule type" value="Genomic_DNA"/>
</dbReference>
<organism evidence="9 10">
    <name type="scientific">Carnobacterium inhibens</name>
    <dbReference type="NCBI Taxonomy" id="147709"/>
    <lineage>
        <taxon>Bacteria</taxon>
        <taxon>Bacillati</taxon>
        <taxon>Bacillota</taxon>
        <taxon>Bacilli</taxon>
        <taxon>Lactobacillales</taxon>
        <taxon>Carnobacteriaceae</taxon>
        <taxon>Carnobacterium</taxon>
    </lineage>
</organism>
<comment type="caution">
    <text evidence="9">The sequence shown here is derived from an EMBL/GenBank/DDBJ whole genome shotgun (WGS) entry which is preliminary data.</text>
</comment>
<evidence type="ECO:0000256" key="5">
    <source>
        <dbReference type="SAM" id="Phobius"/>
    </source>
</evidence>
<dbReference type="SUPFAM" id="SSF54427">
    <property type="entry name" value="NTF2-like"/>
    <property type="match status" value="1"/>
</dbReference>
<keyword evidence="5" id="KW-1133">Transmembrane helix</keyword>
<dbReference type="InterPro" id="IPR007887">
    <property type="entry name" value="MecA_N"/>
</dbReference>
<evidence type="ECO:0000259" key="7">
    <source>
        <dbReference type="Pfam" id="PF03717"/>
    </source>
</evidence>
<gene>
    <name evidence="9" type="ORF">GLO26_08410</name>
</gene>
<sequence>MKNTRNKSEKKRPLWLLIAIIVAVLALIGVGIIGYSIWAEARDEKAAMEVAASFITALEKQDYTAMSQLVSEESLTAIDYTKESMAERYETVYGGVGAAELNVSDNTTVTQEEGADYYDLSYTVNMETALGTLDEKKYETTLSKTDDGYKVDWNTHLIFPDMEPTDKVSLTTTVGERGDILDKNGSPLATEGTSWQAGMQPSALGEGDQRTTNLEKIAETYDVTVEELESLLEQGWVTPDSFVPFKGMPQDAELPQVTGVVYQEVTARTYPLNEAAAHLIGYVGEVSAENIEKDPTLRTGDVIGKSGLEATYDERLRGQKGGRIEILTDDGELKMVLQETEVQNGEDITLTINAEIQQAAYDQLTGQSGSAVFMNPTDGSLLALVSTPSYDANLMSSGISSEQYQAYVDDPMSPFLARYAAGYAPGSTFKVVTAGIGLDAGTIIPEETQEISGLSWQKDESWGDYKVTRVKDVASVNLADAFAYSDNIYFARQALDMGRDTYEAGLKQYIFGEDLKLPIAMNPAQISNSGTLDSEGMLADTAFGQGELLLSPIQQAVTYTPFANNGKLVYPKLTADQETAEAKQPVTPESAAIVKEDLVQTVQKEYGSSHKLAVIDQKTAAKTGTAETRESETEGEDAETNGFLMAFDAENSSYLMVAMIEGESSGAVIDKMLPVLEKMEAYQ</sequence>
<evidence type="ECO:0000313" key="9">
    <source>
        <dbReference type="EMBL" id="MBC9825837.1"/>
    </source>
</evidence>
<dbReference type="PANTHER" id="PTHR30627">
    <property type="entry name" value="PEPTIDOGLYCAN D,D-TRANSPEPTIDASE"/>
    <property type="match status" value="1"/>
</dbReference>
<proteinExistence type="inferred from homology"/>
<keyword evidence="10" id="KW-1185">Reference proteome</keyword>
<dbReference type="RefSeq" id="WP_187948952.1">
    <property type="nucleotide sequence ID" value="NZ_WNJQ01000007.1"/>
</dbReference>